<feature type="domain" description="Sushi" evidence="6">
    <location>
        <begin position="235"/>
        <end position="300"/>
    </location>
</feature>
<sequence length="370" mass="41600">MLCKLPPYPKRGGYVVLGAESAGPGDVLSEVSLVQYTTDRSNEVFEIKRLTCTSGEWEQDIFEYDGKALYFYTNWCPYFCTSFLSEQWTDCSPPNIDRDAKVVQQSRLLIDKKRSEPKNTTSQFCRLPPYPSRGTYVVQDNPDAGPGDTFQNVSLIQYTSDEHNKVVTIEHFRCLSGVWYQKIFQEASENLYFYSSWCPKLCSQCFGEKLADRQHSLLSKNQALTKKDQPKTKAGYCAVPPYPEFGSYSVIGEPTAAQPGDEYDALWLNYTCGAGYSLVGSGILYCLRGVWSDELPKCTRFCPLIRQPGVEYLCGQVGSDDDLRPCGAQAQDGSVVIPRCSSPYYQAKSALRPMICQHEEWDHVPDCSPG</sequence>
<evidence type="ECO:0000256" key="5">
    <source>
        <dbReference type="PROSITE-ProRule" id="PRU00302"/>
    </source>
</evidence>
<evidence type="ECO:0000259" key="6">
    <source>
        <dbReference type="PROSITE" id="PS50923"/>
    </source>
</evidence>
<keyword evidence="8" id="KW-1185">Reference proteome</keyword>
<comment type="caution">
    <text evidence="5">Lacks conserved residue(s) required for the propagation of feature annotation.</text>
</comment>
<keyword evidence="4" id="KW-1015">Disulfide bond</keyword>
<dbReference type="PROSITE" id="PS50923">
    <property type="entry name" value="SUSHI"/>
    <property type="match status" value="1"/>
</dbReference>
<dbReference type="InterPro" id="IPR035976">
    <property type="entry name" value="Sushi/SCR/CCP_sf"/>
</dbReference>
<dbReference type="InterPro" id="IPR051503">
    <property type="entry name" value="ComplSys_Reg/VirEntry_Med"/>
</dbReference>
<name>A0A4C1V5H6_EUMVA</name>
<evidence type="ECO:0000256" key="4">
    <source>
        <dbReference type="ARBA" id="ARBA00023157"/>
    </source>
</evidence>
<organism evidence="7 8">
    <name type="scientific">Eumeta variegata</name>
    <name type="common">Bagworm moth</name>
    <name type="synonym">Eumeta japonica</name>
    <dbReference type="NCBI Taxonomy" id="151549"/>
    <lineage>
        <taxon>Eukaryota</taxon>
        <taxon>Metazoa</taxon>
        <taxon>Ecdysozoa</taxon>
        <taxon>Arthropoda</taxon>
        <taxon>Hexapoda</taxon>
        <taxon>Insecta</taxon>
        <taxon>Pterygota</taxon>
        <taxon>Neoptera</taxon>
        <taxon>Endopterygota</taxon>
        <taxon>Lepidoptera</taxon>
        <taxon>Glossata</taxon>
        <taxon>Ditrysia</taxon>
        <taxon>Tineoidea</taxon>
        <taxon>Psychidae</taxon>
        <taxon>Oiketicinae</taxon>
        <taxon>Eumeta</taxon>
    </lineage>
</organism>
<reference evidence="7 8" key="1">
    <citation type="journal article" date="2019" name="Commun. Biol.">
        <title>The bagworm genome reveals a unique fibroin gene that provides high tensile strength.</title>
        <authorList>
            <person name="Kono N."/>
            <person name="Nakamura H."/>
            <person name="Ohtoshi R."/>
            <person name="Tomita M."/>
            <person name="Numata K."/>
            <person name="Arakawa K."/>
        </authorList>
    </citation>
    <scope>NUCLEOTIDE SEQUENCE [LARGE SCALE GENOMIC DNA]</scope>
</reference>
<gene>
    <name evidence="7" type="ORF">EVAR_5219_1</name>
</gene>
<proteinExistence type="predicted"/>
<dbReference type="SUPFAM" id="SSF57535">
    <property type="entry name" value="Complement control module/SCR domain"/>
    <property type="match status" value="1"/>
</dbReference>
<evidence type="ECO:0000313" key="8">
    <source>
        <dbReference type="Proteomes" id="UP000299102"/>
    </source>
</evidence>
<dbReference type="Proteomes" id="UP000299102">
    <property type="component" value="Unassembled WGS sequence"/>
</dbReference>
<keyword evidence="2 5" id="KW-0768">Sushi</keyword>
<dbReference type="CDD" id="cd00033">
    <property type="entry name" value="CCP"/>
    <property type="match status" value="1"/>
</dbReference>
<dbReference type="SMART" id="SM00032">
    <property type="entry name" value="CCP"/>
    <property type="match status" value="1"/>
</dbReference>
<evidence type="ECO:0000256" key="1">
    <source>
        <dbReference type="ARBA" id="ARBA00004328"/>
    </source>
</evidence>
<comment type="subcellular location">
    <subcellularLocation>
        <location evidence="1">Virion</location>
    </subcellularLocation>
</comment>
<dbReference type="Gene3D" id="2.10.70.10">
    <property type="entry name" value="Complement Module, domain 1"/>
    <property type="match status" value="1"/>
</dbReference>
<evidence type="ECO:0000313" key="7">
    <source>
        <dbReference type="EMBL" id="GBP33264.1"/>
    </source>
</evidence>
<dbReference type="Pfam" id="PF00084">
    <property type="entry name" value="Sushi"/>
    <property type="match status" value="1"/>
</dbReference>
<evidence type="ECO:0000256" key="2">
    <source>
        <dbReference type="ARBA" id="ARBA00022659"/>
    </source>
</evidence>
<accession>A0A4C1V5H6</accession>
<protein>
    <recommendedName>
        <fullName evidence="6">Sushi domain-containing protein</fullName>
    </recommendedName>
</protein>
<comment type="caution">
    <text evidence="7">The sequence shown here is derived from an EMBL/GenBank/DDBJ whole genome shotgun (WGS) entry which is preliminary data.</text>
</comment>
<dbReference type="AlphaFoldDB" id="A0A4C1V5H6"/>
<dbReference type="OrthoDB" id="2019384at2759"/>
<keyword evidence="3" id="KW-0732">Signal</keyword>
<dbReference type="InterPro" id="IPR000436">
    <property type="entry name" value="Sushi_SCR_CCP_dom"/>
</dbReference>
<dbReference type="PANTHER" id="PTHR45785:SF2">
    <property type="entry name" value="COMPLEMENT FACTOR H-RELATED"/>
    <property type="match status" value="1"/>
</dbReference>
<evidence type="ECO:0000256" key="3">
    <source>
        <dbReference type="ARBA" id="ARBA00022729"/>
    </source>
</evidence>
<dbReference type="PANTHER" id="PTHR45785">
    <property type="entry name" value="COMPLEMENT FACTOR H-RELATED"/>
    <property type="match status" value="1"/>
</dbReference>
<dbReference type="EMBL" id="BGZK01000271">
    <property type="protein sequence ID" value="GBP33264.1"/>
    <property type="molecule type" value="Genomic_DNA"/>
</dbReference>